<dbReference type="Pfam" id="PF00664">
    <property type="entry name" value="ABC_membrane"/>
    <property type="match status" value="1"/>
</dbReference>
<gene>
    <name evidence="11" type="ORF">ERX55_04240</name>
</gene>
<dbReference type="Gene3D" id="1.20.1560.10">
    <property type="entry name" value="ABC transporter type 1, transmembrane domain"/>
    <property type="match status" value="1"/>
</dbReference>
<dbReference type="PANTHER" id="PTHR24221:SF590">
    <property type="entry name" value="COMPONENT LINKED WITH THE ASSEMBLY OF CYTOCHROME' TRANSPORT TRANSMEMBRANE ATP-BINDING PROTEIN ABC TRANSPORTER CYDD-RELATED"/>
    <property type="match status" value="1"/>
</dbReference>
<dbReference type="GO" id="GO:0140359">
    <property type="term" value="F:ABC-type transporter activity"/>
    <property type="evidence" value="ECO:0007669"/>
    <property type="project" value="InterPro"/>
</dbReference>
<feature type="domain" description="ABC transporter" evidence="9">
    <location>
        <begin position="302"/>
        <end position="530"/>
    </location>
</feature>
<dbReference type="InterPro" id="IPR039421">
    <property type="entry name" value="Type_1_exporter"/>
</dbReference>
<comment type="function">
    <text evidence="7">May be involved in multidrug export. Transmembrane domains (TMD) form a pore in the cell membrane and the ATP-binding domain (NBD) is responsible for energy generation.</text>
</comment>
<evidence type="ECO:0000256" key="7">
    <source>
        <dbReference type="ARBA" id="ARBA00025074"/>
    </source>
</evidence>
<dbReference type="PROSITE" id="PS50929">
    <property type="entry name" value="ABC_TM1F"/>
    <property type="match status" value="1"/>
</dbReference>
<comment type="subcellular location">
    <subcellularLocation>
        <location evidence="1">Cell membrane</location>
        <topology evidence="1">Multi-pass membrane protein</topology>
    </subcellularLocation>
</comment>
<dbReference type="PROSITE" id="PS50893">
    <property type="entry name" value="ABC_TRANSPORTER_2"/>
    <property type="match status" value="1"/>
</dbReference>
<evidence type="ECO:0000256" key="8">
    <source>
        <dbReference type="SAM" id="Phobius"/>
    </source>
</evidence>
<keyword evidence="5 8" id="KW-1133">Transmembrane helix</keyword>
<evidence type="ECO:0000256" key="3">
    <source>
        <dbReference type="ARBA" id="ARBA00022741"/>
    </source>
</evidence>
<dbReference type="InterPro" id="IPR027417">
    <property type="entry name" value="P-loop_NTPase"/>
</dbReference>
<evidence type="ECO:0000313" key="12">
    <source>
        <dbReference type="Proteomes" id="UP000294843"/>
    </source>
</evidence>
<sequence length="530" mass="58877">MKYLTSLSKRYLYIHVLLVAASLSLAAIIILQSLNIGQLIDGVLHQSIPYQLLAIILAILIGRSVLHFAIKWLGVVLSARIKHQLRRSVIDEKRPAADTLNLSTEGIEGIDSFYADYLPQVYRSAIIPSAIIVFLLFFHRNAALIMLITAPFVPLFYIIIGINTAKKATDQMTALNQFAGYFLDAIRGIVTIKLFNNEARVKQDIAEKSEGFRAKTMIILKTAFLSTLMIEFITMLSIGIIALEIGLGLIVFKTISFYTAIVVLMLAPEFYNALKDLGAAFHTGKQAEGYAELLSGQGAERIQYAYSVRDTIKMNTQLAYSNFSMQIHDELPVRHAVIFGPSGAGKSTFAKMLSGVETHGHGQIELPAYLENNMIYMSQQPFVMNDTLRHNVTMFNPVSEEALLSAARQVDMLERIQALPQGFDTVLGSGGEQLSGGETHRLMLMRALLNPAAMIIFDEPTAMLDAKTAGIVRATLKELSERSIVYTIAHQRTTIQSADYLIYIEAGRVTHGKPADFREQEFYQVVMQDV</sequence>
<organism evidence="11 12">
    <name type="scientific">Macrococcus bovicus</name>
    <dbReference type="NCBI Taxonomy" id="69968"/>
    <lineage>
        <taxon>Bacteria</taxon>
        <taxon>Bacillati</taxon>
        <taxon>Bacillota</taxon>
        <taxon>Bacilli</taxon>
        <taxon>Bacillales</taxon>
        <taxon>Staphylococcaceae</taxon>
        <taxon>Macrococcus</taxon>
    </lineage>
</organism>
<dbReference type="SMART" id="SM00382">
    <property type="entry name" value="AAA"/>
    <property type="match status" value="1"/>
</dbReference>
<evidence type="ECO:0000256" key="1">
    <source>
        <dbReference type="ARBA" id="ARBA00004651"/>
    </source>
</evidence>
<evidence type="ECO:0000313" key="11">
    <source>
        <dbReference type="EMBL" id="TDM14632.1"/>
    </source>
</evidence>
<feature type="transmembrane region" description="Helical" evidence="8">
    <location>
        <begin position="144"/>
        <end position="162"/>
    </location>
</feature>
<keyword evidence="6 8" id="KW-0472">Membrane</keyword>
<dbReference type="GO" id="GO:0016887">
    <property type="term" value="F:ATP hydrolysis activity"/>
    <property type="evidence" value="ECO:0007669"/>
    <property type="project" value="InterPro"/>
</dbReference>
<dbReference type="InterPro" id="IPR003439">
    <property type="entry name" value="ABC_transporter-like_ATP-bd"/>
</dbReference>
<keyword evidence="3" id="KW-0547">Nucleotide-binding</keyword>
<dbReference type="InterPro" id="IPR011527">
    <property type="entry name" value="ABC1_TM_dom"/>
</dbReference>
<dbReference type="OrthoDB" id="9806127at2"/>
<dbReference type="CDD" id="cd18584">
    <property type="entry name" value="ABC_6TM_AarD_CydD"/>
    <property type="match status" value="1"/>
</dbReference>
<evidence type="ECO:0000259" key="9">
    <source>
        <dbReference type="PROSITE" id="PS50893"/>
    </source>
</evidence>
<dbReference type="SUPFAM" id="SSF90123">
    <property type="entry name" value="ABC transporter transmembrane region"/>
    <property type="match status" value="1"/>
</dbReference>
<dbReference type="EMBL" id="SCWF01000003">
    <property type="protein sequence ID" value="TDM14632.1"/>
    <property type="molecule type" value="Genomic_DNA"/>
</dbReference>
<feature type="transmembrane region" description="Helical" evidence="8">
    <location>
        <begin position="12"/>
        <end position="32"/>
    </location>
</feature>
<dbReference type="GO" id="GO:0005886">
    <property type="term" value="C:plasma membrane"/>
    <property type="evidence" value="ECO:0007669"/>
    <property type="project" value="UniProtKB-SubCell"/>
</dbReference>
<proteinExistence type="predicted"/>
<evidence type="ECO:0000256" key="6">
    <source>
        <dbReference type="ARBA" id="ARBA00023136"/>
    </source>
</evidence>
<dbReference type="InterPro" id="IPR003593">
    <property type="entry name" value="AAA+_ATPase"/>
</dbReference>
<feature type="domain" description="ABC transmembrane type-1" evidence="10">
    <location>
        <begin position="16"/>
        <end position="286"/>
    </location>
</feature>
<feature type="transmembrane region" description="Helical" evidence="8">
    <location>
        <begin position="247"/>
        <end position="267"/>
    </location>
</feature>
<keyword evidence="2 8" id="KW-0812">Transmembrane</keyword>
<dbReference type="InterPro" id="IPR036640">
    <property type="entry name" value="ABC1_TM_sf"/>
</dbReference>
<dbReference type="AlphaFoldDB" id="A0A4R6C131"/>
<dbReference type="Proteomes" id="UP000294843">
    <property type="component" value="Unassembled WGS sequence"/>
</dbReference>
<accession>A0A4R6C131</accession>
<dbReference type="Gene3D" id="3.40.50.300">
    <property type="entry name" value="P-loop containing nucleotide triphosphate hydrolases"/>
    <property type="match status" value="1"/>
</dbReference>
<reference evidence="11 12" key="1">
    <citation type="submission" date="2019-01" db="EMBL/GenBank/DDBJ databases">
        <title>Draft genome sequences of the type strains of six Macrococcus species.</title>
        <authorList>
            <person name="Mazhar S."/>
            <person name="Altermann E."/>
            <person name="Hill C."/>
            <person name="Mcauliffe O."/>
        </authorList>
    </citation>
    <scope>NUCLEOTIDE SEQUENCE [LARGE SCALE GENOMIC DNA]</scope>
    <source>
        <strain evidence="11 12">ATCC 51825</strain>
    </source>
</reference>
<protein>
    <submittedName>
        <fullName evidence="11">ATP-binding cassette domain-containing protein</fullName>
    </submittedName>
</protein>
<comment type="caution">
    <text evidence="11">The sequence shown here is derived from an EMBL/GenBank/DDBJ whole genome shotgun (WGS) entry which is preliminary data.</text>
</comment>
<feature type="transmembrane region" description="Helical" evidence="8">
    <location>
        <begin position="121"/>
        <end position="138"/>
    </location>
</feature>
<keyword evidence="12" id="KW-1185">Reference proteome</keyword>
<evidence type="ECO:0000256" key="5">
    <source>
        <dbReference type="ARBA" id="ARBA00022989"/>
    </source>
</evidence>
<evidence type="ECO:0000259" key="10">
    <source>
        <dbReference type="PROSITE" id="PS50929"/>
    </source>
</evidence>
<feature type="transmembrane region" description="Helical" evidence="8">
    <location>
        <begin position="52"/>
        <end position="77"/>
    </location>
</feature>
<keyword evidence="4 11" id="KW-0067">ATP-binding</keyword>
<dbReference type="RefSeq" id="WP_133451361.1">
    <property type="nucleotide sequence ID" value="NZ_SCWF01000003.1"/>
</dbReference>
<dbReference type="PANTHER" id="PTHR24221">
    <property type="entry name" value="ATP-BINDING CASSETTE SUB-FAMILY B"/>
    <property type="match status" value="1"/>
</dbReference>
<evidence type="ECO:0000256" key="4">
    <source>
        <dbReference type="ARBA" id="ARBA00022840"/>
    </source>
</evidence>
<name>A0A4R6C131_9STAP</name>
<evidence type="ECO:0000256" key="2">
    <source>
        <dbReference type="ARBA" id="ARBA00022692"/>
    </source>
</evidence>
<dbReference type="SUPFAM" id="SSF52540">
    <property type="entry name" value="P-loop containing nucleoside triphosphate hydrolases"/>
    <property type="match status" value="1"/>
</dbReference>
<dbReference type="GO" id="GO:0005524">
    <property type="term" value="F:ATP binding"/>
    <property type="evidence" value="ECO:0007669"/>
    <property type="project" value="UniProtKB-KW"/>
</dbReference>
<feature type="transmembrane region" description="Helical" evidence="8">
    <location>
        <begin position="218"/>
        <end position="241"/>
    </location>
</feature>
<dbReference type="Pfam" id="PF00005">
    <property type="entry name" value="ABC_tran"/>
    <property type="match status" value="1"/>
</dbReference>